<proteinExistence type="predicted"/>
<dbReference type="Proteomes" id="UP001596302">
    <property type="component" value="Unassembled WGS sequence"/>
</dbReference>
<sequence>MLLLVGCGSSLGTTDAVDGAGQGSGTVLTVNFEVTGDAAFSGSTTEGPLSAAGSLTPISCPEFAQGYLQQSDSADGTVTARIFSFPALLASDPIGGATVLVNVGVFRYPGPGTYTKRQLTGIPGEVALIVNGTVFSPNSDNPDSTLVIEADGSGSWTFPHLEALGSGENRGNSISGTMTWTCHD</sequence>
<accession>A0ABW1J7Y9</accession>
<name>A0ABW1J7Y9_9PSEU</name>
<reference evidence="2" key="1">
    <citation type="journal article" date="2019" name="Int. J. Syst. Evol. Microbiol.">
        <title>The Global Catalogue of Microorganisms (GCM) 10K type strain sequencing project: providing services to taxonomists for standard genome sequencing and annotation.</title>
        <authorList>
            <consortium name="The Broad Institute Genomics Platform"/>
            <consortium name="The Broad Institute Genome Sequencing Center for Infectious Disease"/>
            <person name="Wu L."/>
            <person name="Ma J."/>
        </authorList>
    </citation>
    <scope>NUCLEOTIDE SEQUENCE [LARGE SCALE GENOMIC DNA]</scope>
    <source>
        <strain evidence="2">CCM 8391</strain>
    </source>
</reference>
<gene>
    <name evidence="1" type="ORF">ACFQE5_20670</name>
</gene>
<dbReference type="EMBL" id="JBHSQW010000044">
    <property type="protein sequence ID" value="MFC5996625.1"/>
    <property type="molecule type" value="Genomic_DNA"/>
</dbReference>
<protein>
    <recommendedName>
        <fullName evidence="3">Lipoprotein</fullName>
    </recommendedName>
</protein>
<evidence type="ECO:0000313" key="1">
    <source>
        <dbReference type="EMBL" id="MFC5996625.1"/>
    </source>
</evidence>
<organism evidence="1 2">
    <name type="scientific">Pseudonocardia hispaniensis</name>
    <dbReference type="NCBI Taxonomy" id="904933"/>
    <lineage>
        <taxon>Bacteria</taxon>
        <taxon>Bacillati</taxon>
        <taxon>Actinomycetota</taxon>
        <taxon>Actinomycetes</taxon>
        <taxon>Pseudonocardiales</taxon>
        <taxon>Pseudonocardiaceae</taxon>
        <taxon>Pseudonocardia</taxon>
    </lineage>
</organism>
<evidence type="ECO:0000313" key="2">
    <source>
        <dbReference type="Proteomes" id="UP001596302"/>
    </source>
</evidence>
<keyword evidence="2" id="KW-1185">Reference proteome</keyword>
<dbReference type="RefSeq" id="WP_379587387.1">
    <property type="nucleotide sequence ID" value="NZ_JBHSQW010000044.1"/>
</dbReference>
<comment type="caution">
    <text evidence="1">The sequence shown here is derived from an EMBL/GenBank/DDBJ whole genome shotgun (WGS) entry which is preliminary data.</text>
</comment>
<evidence type="ECO:0008006" key="3">
    <source>
        <dbReference type="Google" id="ProtNLM"/>
    </source>
</evidence>